<reference evidence="4 5" key="1">
    <citation type="submission" date="2006-06" db="EMBL/GenBank/DDBJ databases">
        <authorList>
            <person name="Moran M.A."/>
            <person name="Ferriera S."/>
            <person name="Johnson J."/>
            <person name="Kravitz S."/>
            <person name="Beeson K."/>
            <person name="Sutton G."/>
            <person name="Rogers Y.-H."/>
            <person name="Friedman R."/>
            <person name="Frazier M."/>
            <person name="Venter J.C."/>
        </authorList>
    </citation>
    <scope>NUCLEOTIDE SEQUENCE [LARGE SCALE GENOMIC DNA]</scope>
    <source>
        <strain evidence="4 5">E-37</strain>
    </source>
</reference>
<dbReference type="GO" id="GO:0008270">
    <property type="term" value="F:zinc ion binding"/>
    <property type="evidence" value="ECO:0007669"/>
    <property type="project" value="InterPro"/>
</dbReference>
<protein>
    <recommendedName>
        <fullName evidence="3">CMP/dCMP-type deaminase domain-containing protein</fullName>
    </recommendedName>
</protein>
<dbReference type="Proteomes" id="UP000005713">
    <property type="component" value="Unassembled WGS sequence"/>
</dbReference>
<proteinExistence type="predicted"/>
<evidence type="ECO:0000313" key="4">
    <source>
        <dbReference type="EMBL" id="EBA10521.1"/>
    </source>
</evidence>
<dbReference type="Pfam" id="PF00383">
    <property type="entry name" value="dCMP_cyt_deam_1"/>
    <property type="match status" value="1"/>
</dbReference>
<comment type="caution">
    <text evidence="4">The sequence shown here is derived from an EMBL/GenBank/DDBJ whole genome shotgun (WGS) entry which is preliminary data.</text>
</comment>
<dbReference type="PROSITE" id="PS51747">
    <property type="entry name" value="CYT_DCMP_DEAMINASES_2"/>
    <property type="match status" value="1"/>
</dbReference>
<evidence type="ECO:0000256" key="2">
    <source>
        <dbReference type="ARBA" id="ARBA00022833"/>
    </source>
</evidence>
<evidence type="ECO:0000313" key="5">
    <source>
        <dbReference type="Proteomes" id="UP000005713"/>
    </source>
</evidence>
<dbReference type="InterPro" id="IPR016192">
    <property type="entry name" value="APOBEC/CMP_deaminase_Zn-bd"/>
</dbReference>
<organism evidence="4 5">
    <name type="scientific">Sagittula stellata (strain ATCC 700073 / DSM 11524 / E-37)</name>
    <dbReference type="NCBI Taxonomy" id="388399"/>
    <lineage>
        <taxon>Bacteria</taxon>
        <taxon>Pseudomonadati</taxon>
        <taxon>Pseudomonadota</taxon>
        <taxon>Alphaproteobacteria</taxon>
        <taxon>Rhodobacterales</taxon>
        <taxon>Roseobacteraceae</taxon>
        <taxon>Sagittula</taxon>
    </lineage>
</organism>
<dbReference type="OrthoDB" id="7768233at2"/>
<dbReference type="AlphaFoldDB" id="A3JYD5"/>
<keyword evidence="5" id="KW-1185">Reference proteome</keyword>
<dbReference type="Gene3D" id="3.40.140.10">
    <property type="entry name" value="Cytidine Deaminase, domain 2"/>
    <property type="match status" value="1"/>
</dbReference>
<dbReference type="GO" id="GO:0006152">
    <property type="term" value="P:purine nucleoside catabolic process"/>
    <property type="evidence" value="ECO:0007669"/>
    <property type="project" value="TreeGrafter"/>
</dbReference>
<dbReference type="InterPro" id="IPR016193">
    <property type="entry name" value="Cytidine_deaminase-like"/>
</dbReference>
<dbReference type="PROSITE" id="PS00903">
    <property type="entry name" value="CYT_DCMP_DEAMINASES_1"/>
    <property type="match status" value="1"/>
</dbReference>
<dbReference type="CDD" id="cd01285">
    <property type="entry name" value="nucleoside_deaminase"/>
    <property type="match status" value="1"/>
</dbReference>
<dbReference type="SUPFAM" id="SSF53927">
    <property type="entry name" value="Cytidine deaminase-like"/>
    <property type="match status" value="1"/>
</dbReference>
<keyword evidence="1" id="KW-0479">Metal-binding</keyword>
<name>A3JYD5_SAGS3</name>
<feature type="domain" description="CMP/dCMP-type deaminase" evidence="3">
    <location>
        <begin position="10"/>
        <end position="123"/>
    </location>
</feature>
<dbReference type="PANTHER" id="PTHR11079">
    <property type="entry name" value="CYTOSINE DEAMINASE FAMILY MEMBER"/>
    <property type="match status" value="1"/>
</dbReference>
<dbReference type="RefSeq" id="WP_005855449.1">
    <property type="nucleotide sequence ID" value="NZ_AAYA01000001.1"/>
</dbReference>
<dbReference type="PANTHER" id="PTHR11079:SF161">
    <property type="entry name" value="CMP_DCMP-TYPE DEAMINASE DOMAIN-CONTAINING PROTEIN"/>
    <property type="match status" value="1"/>
</dbReference>
<gene>
    <name evidence="4" type="ORF">SSE37_20987</name>
</gene>
<dbReference type="EMBL" id="AAYA01000001">
    <property type="protein sequence ID" value="EBA10521.1"/>
    <property type="molecule type" value="Genomic_DNA"/>
</dbReference>
<sequence length="156" mass="16126">MTDATAAERAVMEELIDTALDRQGSGGPAAIAAAIMRGDTLLARGANEVHLNHDPSRHAEIVAISAACRALGTADLSGCTLLTTLQPCEMCLGAIRFAGIGRVIFAARKGGVQADKYFGFPGLELPDFEAACAADLATLGGVGEDRILHVYAEGND</sequence>
<dbReference type="GO" id="GO:0047974">
    <property type="term" value="F:guanosine deaminase activity"/>
    <property type="evidence" value="ECO:0007669"/>
    <property type="project" value="TreeGrafter"/>
</dbReference>
<evidence type="ECO:0000259" key="3">
    <source>
        <dbReference type="PROSITE" id="PS51747"/>
    </source>
</evidence>
<keyword evidence="2" id="KW-0862">Zinc</keyword>
<dbReference type="eggNOG" id="COG0590">
    <property type="taxonomic scope" value="Bacteria"/>
</dbReference>
<evidence type="ECO:0000256" key="1">
    <source>
        <dbReference type="ARBA" id="ARBA00022723"/>
    </source>
</evidence>
<dbReference type="InterPro" id="IPR002125">
    <property type="entry name" value="CMP_dCMP_dom"/>
</dbReference>
<accession>A3JYD5</accession>